<dbReference type="AlphaFoldDB" id="A0A1I0SXD8"/>
<dbReference type="Proteomes" id="UP000198836">
    <property type="component" value="Unassembled WGS sequence"/>
</dbReference>
<organism evidence="2 3">
    <name type="scientific">Pedobacter suwonensis</name>
    <dbReference type="NCBI Taxonomy" id="332999"/>
    <lineage>
        <taxon>Bacteria</taxon>
        <taxon>Pseudomonadati</taxon>
        <taxon>Bacteroidota</taxon>
        <taxon>Sphingobacteriia</taxon>
        <taxon>Sphingobacteriales</taxon>
        <taxon>Sphingobacteriaceae</taxon>
        <taxon>Pedobacter</taxon>
    </lineage>
</organism>
<sequence length="87" mass="8403">MKKIKSSLALVIVCAAFGLANTSNISAKVGKVWWGIGELVSHNKNAGLGTRAAVGAIGIADAAVWGFAVGSVATPVAGAIAGAVAGA</sequence>
<evidence type="ECO:0000313" key="3">
    <source>
        <dbReference type="Proteomes" id="UP000198836"/>
    </source>
</evidence>
<dbReference type="STRING" id="332999.SAMN04488511_10449"/>
<dbReference type="EMBL" id="FOJM01000004">
    <property type="protein sequence ID" value="SFA44184.1"/>
    <property type="molecule type" value="Genomic_DNA"/>
</dbReference>
<feature type="signal peptide" evidence="1">
    <location>
        <begin position="1"/>
        <end position="20"/>
    </location>
</feature>
<gene>
    <name evidence="2" type="ORF">SAMN04488511_10449</name>
</gene>
<dbReference type="OrthoDB" id="9926691at2"/>
<keyword evidence="3" id="KW-1185">Reference proteome</keyword>
<evidence type="ECO:0000313" key="2">
    <source>
        <dbReference type="EMBL" id="SFA44184.1"/>
    </source>
</evidence>
<protein>
    <recommendedName>
        <fullName evidence="4">Bacteriocin class II with double-glycine leader peptide</fullName>
    </recommendedName>
</protein>
<feature type="chain" id="PRO_5011761281" description="Bacteriocin class II with double-glycine leader peptide" evidence="1">
    <location>
        <begin position="21"/>
        <end position="87"/>
    </location>
</feature>
<keyword evidence="1" id="KW-0732">Signal</keyword>
<accession>A0A1I0SXD8</accession>
<evidence type="ECO:0008006" key="4">
    <source>
        <dbReference type="Google" id="ProtNLM"/>
    </source>
</evidence>
<proteinExistence type="predicted"/>
<name>A0A1I0SXD8_9SPHI</name>
<dbReference type="RefSeq" id="WP_090981536.1">
    <property type="nucleotide sequence ID" value="NZ_FOJM01000004.1"/>
</dbReference>
<evidence type="ECO:0000256" key="1">
    <source>
        <dbReference type="SAM" id="SignalP"/>
    </source>
</evidence>
<reference evidence="3" key="1">
    <citation type="submission" date="2016-10" db="EMBL/GenBank/DDBJ databases">
        <authorList>
            <person name="Varghese N."/>
            <person name="Submissions S."/>
        </authorList>
    </citation>
    <scope>NUCLEOTIDE SEQUENCE [LARGE SCALE GENOMIC DNA]</scope>
    <source>
        <strain evidence="3">DSM 18130</strain>
    </source>
</reference>